<accession>A0A9X7C1S1</accession>
<dbReference type="NCBIfam" id="TIGR01542">
    <property type="entry name" value="A118_put_portal"/>
    <property type="match status" value="1"/>
</dbReference>
<comment type="caution">
    <text evidence="1">The sequence shown here is derived from an EMBL/GenBank/DDBJ whole genome shotgun (WGS) entry which is preliminary data.</text>
</comment>
<sequence length="497" mass="56495">MLRSLFQKLKGVLYKLNLIKGAMQTSQVVHYSDSQEKHAARIEKWKCLYAGHLKEIHTVKIPTSSNPNKTRKMLTLNIPKLVSNKLARLIFNEKCEISYSDIKYGERIDELLNKHHFDREFQKHLEYGLALGGLVAKVYADDGELKYTFVNADSFVITDWDQYGITGAVFLDQTYKNGEYYTLFESHQLNRRKRAYTVSNRLYKSKTSNEIGVEVPLNEIYSDLERDITFNKVDKPFFAYFKPNTANNIDLNSPFGISVYANAIDACKATDEAFDSFNREIRLGKKRIIAPVQALKTSTDINGDTTQYFDVEDEVFVFMKLGLDAEGEQIKDVTSELRIQEHIDAVNAGLQHISMLVGLSPGTFTFTATGLKTATEVISENDETFKTKQSHEIMVEEFIKDLIHAIITLGGIVEPQTFTKPPQDFSVTITFDDSIAESKETKLNNIVTQVTNGFMSKLEAIMELRGLEEKEAVQVLEQIQKENRTITPDMTEMMGGE</sequence>
<dbReference type="InterPro" id="IPR021145">
    <property type="entry name" value="Portal_protein_SPP1_Gp6-like"/>
</dbReference>
<dbReference type="EMBL" id="NUFN01000007">
    <property type="protein sequence ID" value="PGH85777.1"/>
    <property type="molecule type" value="Genomic_DNA"/>
</dbReference>
<dbReference type="Pfam" id="PF05133">
    <property type="entry name" value="SPP1_portal"/>
    <property type="match status" value="1"/>
</dbReference>
<evidence type="ECO:0000313" key="1">
    <source>
        <dbReference type="EMBL" id="PGH85777.1"/>
    </source>
</evidence>
<dbReference type="AlphaFoldDB" id="A0A9X7C1S1"/>
<name>A0A9X7C1S1_BACTU</name>
<evidence type="ECO:0000313" key="2">
    <source>
        <dbReference type="Proteomes" id="UP000222944"/>
    </source>
</evidence>
<reference evidence="1 2" key="1">
    <citation type="submission" date="2017-09" db="EMBL/GenBank/DDBJ databases">
        <title>Large-scale bioinformatics analysis of Bacillus genomes uncovers conserved roles of natural products in bacterial physiology.</title>
        <authorList>
            <consortium name="Agbiome Team Llc"/>
            <person name="Bleich R.M."/>
            <person name="Grubbs K.J."/>
            <person name="Santa Maria K.C."/>
            <person name="Allen S.E."/>
            <person name="Farag S."/>
            <person name="Shank E.A."/>
            <person name="Bowers A."/>
        </authorList>
    </citation>
    <scope>NUCLEOTIDE SEQUENCE [LARGE SCALE GENOMIC DNA]</scope>
    <source>
        <strain evidence="1 2">AFS058004</strain>
    </source>
</reference>
<dbReference type="Proteomes" id="UP000222944">
    <property type="component" value="Unassembled WGS sequence"/>
</dbReference>
<protein>
    <submittedName>
        <fullName evidence="1">Portal protein</fullName>
    </submittedName>
</protein>
<dbReference type="InterPro" id="IPR006432">
    <property type="entry name" value="Phage_portal_A118-type"/>
</dbReference>
<proteinExistence type="predicted"/>
<dbReference type="PIRSF" id="PIRSF011911">
    <property type="entry name" value="A118_put_portal"/>
    <property type="match status" value="1"/>
</dbReference>
<gene>
    <name evidence="1" type="ORF">CN899_08020</name>
</gene>
<organism evidence="1 2">
    <name type="scientific">Bacillus thuringiensis</name>
    <dbReference type="NCBI Taxonomy" id="1428"/>
    <lineage>
        <taxon>Bacteria</taxon>
        <taxon>Bacillati</taxon>
        <taxon>Bacillota</taxon>
        <taxon>Bacilli</taxon>
        <taxon>Bacillales</taxon>
        <taxon>Bacillaceae</taxon>
        <taxon>Bacillus</taxon>
        <taxon>Bacillus cereus group</taxon>
    </lineage>
</organism>